<accession>A0ABW5QRI7</accession>
<dbReference type="PROSITE" id="PS50887">
    <property type="entry name" value="GGDEF"/>
    <property type="match status" value="1"/>
</dbReference>
<evidence type="ECO:0000313" key="4">
    <source>
        <dbReference type="Proteomes" id="UP001597493"/>
    </source>
</evidence>
<dbReference type="Proteomes" id="UP001597493">
    <property type="component" value="Unassembled WGS sequence"/>
</dbReference>
<dbReference type="SUPFAM" id="SSF55073">
    <property type="entry name" value="Nucleotide cyclase"/>
    <property type="match status" value="1"/>
</dbReference>
<feature type="transmembrane region" description="Helical" evidence="1">
    <location>
        <begin position="149"/>
        <end position="172"/>
    </location>
</feature>
<reference evidence="4" key="1">
    <citation type="journal article" date="2019" name="Int. J. Syst. Evol. Microbiol.">
        <title>The Global Catalogue of Microorganisms (GCM) 10K type strain sequencing project: providing services to taxonomists for standard genome sequencing and annotation.</title>
        <authorList>
            <consortium name="The Broad Institute Genomics Platform"/>
            <consortium name="The Broad Institute Genome Sequencing Center for Infectious Disease"/>
            <person name="Wu L."/>
            <person name="Ma J."/>
        </authorList>
    </citation>
    <scope>NUCLEOTIDE SEQUENCE [LARGE SCALE GENOMIC DNA]</scope>
    <source>
        <strain evidence="4">TISTR 1827</strain>
    </source>
</reference>
<keyword evidence="1" id="KW-0472">Membrane</keyword>
<feature type="transmembrane region" description="Helical" evidence="1">
    <location>
        <begin position="110"/>
        <end position="137"/>
    </location>
</feature>
<dbReference type="InterPro" id="IPR000160">
    <property type="entry name" value="GGDEF_dom"/>
</dbReference>
<sequence>MFIHAAYEKKWNRTILSILWLVTFIAFICHALITELLSDPFSHPFQNHMLKDGTPAYFMAIAMLLLLELVIRKFSSWAHLALIAASHILSCMLVLYLYRDIHVAPVTFVFPLLVTCIFFRPLYLAVSVPVSIAELMWVFWETPPFDIPAVIAIIIVSSIIAGSYLAGFGVIARGKMLVQSLQRSIESEQELLIQNIIMDRMSKMDPLTGLYNHKSFQEYFDKLTSPEQSKAFPFQLAVIDIDNFKRVNDTYGHAVGDIALKQVASSIQEHMEPNDFAARYGGEEFVVLLHEPSVEAAYSKLERIRKQIARTPIDEMNRLPVTVSIGLHAYTGQESKVDCFAKADGALYASKNEGKNRITVL</sequence>
<dbReference type="Gene3D" id="3.30.70.270">
    <property type="match status" value="1"/>
</dbReference>
<feature type="transmembrane region" description="Helical" evidence="1">
    <location>
        <begin position="54"/>
        <end position="71"/>
    </location>
</feature>
<keyword evidence="4" id="KW-1185">Reference proteome</keyword>
<proteinExistence type="predicted"/>
<dbReference type="EMBL" id="JBHUMY010000001">
    <property type="protein sequence ID" value="MFD2659004.1"/>
    <property type="molecule type" value="Genomic_DNA"/>
</dbReference>
<feature type="transmembrane region" description="Helical" evidence="1">
    <location>
        <begin position="15"/>
        <end position="33"/>
    </location>
</feature>
<feature type="domain" description="GGDEF" evidence="2">
    <location>
        <begin position="232"/>
        <end position="361"/>
    </location>
</feature>
<keyword evidence="1" id="KW-1133">Transmembrane helix</keyword>
<dbReference type="InterPro" id="IPR050469">
    <property type="entry name" value="Diguanylate_Cyclase"/>
</dbReference>
<organism evidence="3 4">
    <name type="scientific">Paenibacillus thailandensis</name>
    <dbReference type="NCBI Taxonomy" id="393250"/>
    <lineage>
        <taxon>Bacteria</taxon>
        <taxon>Bacillati</taxon>
        <taxon>Bacillota</taxon>
        <taxon>Bacilli</taxon>
        <taxon>Bacillales</taxon>
        <taxon>Paenibacillaceae</taxon>
        <taxon>Paenibacillus</taxon>
    </lineage>
</organism>
<dbReference type="PANTHER" id="PTHR45138">
    <property type="entry name" value="REGULATORY COMPONENTS OF SENSORY TRANSDUCTION SYSTEM"/>
    <property type="match status" value="1"/>
</dbReference>
<dbReference type="InterPro" id="IPR043128">
    <property type="entry name" value="Rev_trsase/Diguanyl_cyclase"/>
</dbReference>
<dbReference type="CDD" id="cd01949">
    <property type="entry name" value="GGDEF"/>
    <property type="match status" value="1"/>
</dbReference>
<dbReference type="NCBIfam" id="TIGR00254">
    <property type="entry name" value="GGDEF"/>
    <property type="match status" value="1"/>
</dbReference>
<evidence type="ECO:0000313" key="3">
    <source>
        <dbReference type="EMBL" id="MFD2659004.1"/>
    </source>
</evidence>
<dbReference type="SMART" id="SM00267">
    <property type="entry name" value="GGDEF"/>
    <property type="match status" value="1"/>
</dbReference>
<evidence type="ECO:0000259" key="2">
    <source>
        <dbReference type="PROSITE" id="PS50887"/>
    </source>
</evidence>
<comment type="caution">
    <text evidence="3">The sequence shown here is derived from an EMBL/GenBank/DDBJ whole genome shotgun (WGS) entry which is preliminary data.</text>
</comment>
<evidence type="ECO:0000256" key="1">
    <source>
        <dbReference type="SAM" id="Phobius"/>
    </source>
</evidence>
<gene>
    <name evidence="3" type="ORF">ACFSW5_01850</name>
</gene>
<dbReference type="InterPro" id="IPR029787">
    <property type="entry name" value="Nucleotide_cyclase"/>
</dbReference>
<protein>
    <submittedName>
        <fullName evidence="3">GGDEF domain-containing protein</fullName>
    </submittedName>
</protein>
<keyword evidence="1" id="KW-0812">Transmembrane</keyword>
<dbReference type="Pfam" id="PF00990">
    <property type="entry name" value="GGDEF"/>
    <property type="match status" value="1"/>
</dbReference>
<dbReference type="RefSeq" id="WP_379269112.1">
    <property type="nucleotide sequence ID" value="NZ_JBHUGT010000031.1"/>
</dbReference>
<feature type="transmembrane region" description="Helical" evidence="1">
    <location>
        <begin position="77"/>
        <end position="98"/>
    </location>
</feature>
<name>A0ABW5QRI7_9BACL</name>
<dbReference type="PANTHER" id="PTHR45138:SF24">
    <property type="entry name" value="DIGUANYLATE CYCLASE DGCC-RELATED"/>
    <property type="match status" value="1"/>
</dbReference>